<evidence type="ECO:0000256" key="1">
    <source>
        <dbReference type="SAM" id="Phobius"/>
    </source>
</evidence>
<sequence length="55" mass="6063">MVRYIGSALGPMIGSLLYVESDLKPLFLTCGVIYVVTVLVGGWWMRMKGLKVVTT</sequence>
<evidence type="ECO:0008006" key="4">
    <source>
        <dbReference type="Google" id="ProtNLM"/>
    </source>
</evidence>
<feature type="transmembrane region" description="Helical" evidence="1">
    <location>
        <begin position="26"/>
        <end position="45"/>
    </location>
</feature>
<dbReference type="EMBL" id="JABWCS010000219">
    <property type="protein sequence ID" value="NUU63622.1"/>
    <property type="molecule type" value="Genomic_DNA"/>
</dbReference>
<dbReference type="RefSeq" id="WP_175374003.1">
    <property type="nucleotide sequence ID" value="NZ_JABWCS010000219.1"/>
</dbReference>
<dbReference type="Proteomes" id="UP000564806">
    <property type="component" value="Unassembled WGS sequence"/>
</dbReference>
<dbReference type="SUPFAM" id="SSF103473">
    <property type="entry name" value="MFS general substrate transporter"/>
    <property type="match status" value="1"/>
</dbReference>
<name>A0A850EXJ5_9BACL</name>
<keyword evidence="1" id="KW-1133">Transmembrane helix</keyword>
<keyword evidence="1" id="KW-0812">Transmembrane</keyword>
<gene>
    <name evidence="2" type="ORF">HPT30_25025</name>
</gene>
<protein>
    <recommendedName>
        <fullName evidence="4">MFS transporter</fullName>
    </recommendedName>
</protein>
<reference evidence="2" key="1">
    <citation type="submission" date="2020-06" db="EMBL/GenBank/DDBJ databases">
        <title>Paenibacillus sp. nov., isolated from soil.</title>
        <authorList>
            <person name="Seo Y.L."/>
        </authorList>
    </citation>
    <scope>NUCLEOTIDE SEQUENCE [LARGE SCALE GENOMIC DNA]</scope>
    <source>
        <strain evidence="2">JW14</strain>
    </source>
</reference>
<keyword evidence="1" id="KW-0472">Membrane</keyword>
<evidence type="ECO:0000313" key="3">
    <source>
        <dbReference type="Proteomes" id="UP000564806"/>
    </source>
</evidence>
<evidence type="ECO:0000313" key="2">
    <source>
        <dbReference type="EMBL" id="NUU63622.1"/>
    </source>
</evidence>
<dbReference type="InterPro" id="IPR036259">
    <property type="entry name" value="MFS_trans_sf"/>
</dbReference>
<accession>A0A850EXJ5</accession>
<proteinExistence type="predicted"/>
<comment type="caution">
    <text evidence="2">The sequence shown here is derived from an EMBL/GenBank/DDBJ whole genome shotgun (WGS) entry which is preliminary data.</text>
</comment>
<organism evidence="2 3">
    <name type="scientific">Paenibacillus agri</name>
    <dbReference type="NCBI Taxonomy" id="2744309"/>
    <lineage>
        <taxon>Bacteria</taxon>
        <taxon>Bacillati</taxon>
        <taxon>Bacillota</taxon>
        <taxon>Bacilli</taxon>
        <taxon>Bacillales</taxon>
        <taxon>Paenibacillaceae</taxon>
        <taxon>Paenibacillus</taxon>
    </lineage>
</organism>
<keyword evidence="3" id="KW-1185">Reference proteome</keyword>
<dbReference type="AlphaFoldDB" id="A0A850EXJ5"/>